<comment type="caution">
    <text evidence="2">The sequence shown here is derived from an EMBL/GenBank/DDBJ whole genome shotgun (WGS) entry which is preliminary data.</text>
</comment>
<evidence type="ECO:0000313" key="2">
    <source>
        <dbReference type="EMBL" id="EJB27918.1"/>
    </source>
</evidence>
<accession>I9YW64</accession>
<keyword evidence="1" id="KW-1133">Transmembrane helix</keyword>
<protein>
    <submittedName>
        <fullName evidence="2">Putative membrane protein</fullName>
    </submittedName>
</protein>
<dbReference type="Proteomes" id="UP000003358">
    <property type="component" value="Unassembled WGS sequence"/>
</dbReference>
<evidence type="ECO:0000313" key="3">
    <source>
        <dbReference type="Proteomes" id="UP000003358"/>
    </source>
</evidence>
<feature type="transmembrane region" description="Helical" evidence="1">
    <location>
        <begin position="14"/>
        <end position="36"/>
    </location>
</feature>
<keyword evidence="1" id="KW-0472">Membrane</keyword>
<organism evidence="2 3">
    <name type="scientific">Helicobacter pylori NQ4200</name>
    <dbReference type="NCBI Taxonomy" id="992024"/>
    <lineage>
        <taxon>Bacteria</taxon>
        <taxon>Pseudomonadati</taxon>
        <taxon>Campylobacterota</taxon>
        <taxon>Epsilonproteobacteria</taxon>
        <taxon>Campylobacterales</taxon>
        <taxon>Helicobacteraceae</taxon>
        <taxon>Helicobacter</taxon>
    </lineage>
</organism>
<evidence type="ECO:0000256" key="1">
    <source>
        <dbReference type="SAM" id="Phobius"/>
    </source>
</evidence>
<reference evidence="2 3" key="1">
    <citation type="journal article" date="2013" name="Pathog. Dis.">
        <title>Genome sequences of 65 Helicobacter pylori strains isolated from asymptomatic individuals and patients with gastric cancer, peptic ulcer disease, or gastritis.</title>
        <authorList>
            <person name="Blanchard T.G."/>
            <person name="Czinn S.J."/>
            <person name="Correa P."/>
            <person name="Nakazawa T."/>
            <person name="Keelan M."/>
            <person name="Morningstar L."/>
            <person name="Santana-Cruz I."/>
            <person name="Maroo A."/>
            <person name="McCracken C."/>
            <person name="Shefchek K."/>
            <person name="Daugherty S."/>
            <person name="Song Y."/>
            <person name="Fraser C.M."/>
            <person name="Fricke W.F."/>
        </authorList>
    </citation>
    <scope>NUCLEOTIDE SEQUENCE [LARGE SCALE GENOMIC DNA]</scope>
    <source>
        <strain evidence="2 3">NQ4200</strain>
    </source>
</reference>
<keyword evidence="1" id="KW-0812">Transmembrane</keyword>
<dbReference type="AlphaFoldDB" id="I9YW64"/>
<name>I9YW64_HELPX</name>
<proteinExistence type="predicted"/>
<dbReference type="EMBL" id="AKNS01000009">
    <property type="protein sequence ID" value="EJB27918.1"/>
    <property type="molecule type" value="Genomic_DNA"/>
</dbReference>
<sequence>MNAIETLPPIPTTIISLVFYFLIVFSMLYIFAWNFFKI</sequence>
<gene>
    <name evidence="2" type="ORF">HPNQ4200_1138</name>
</gene>